<gene>
    <name evidence="3" type="ORF">SPIRO4BDMA_40678</name>
</gene>
<dbReference type="InterPro" id="IPR027417">
    <property type="entry name" value="P-loop_NTPase"/>
</dbReference>
<evidence type="ECO:0000313" key="3">
    <source>
        <dbReference type="EMBL" id="SLM18106.1"/>
    </source>
</evidence>
<dbReference type="InterPro" id="IPR052018">
    <property type="entry name" value="PHP_domain"/>
</dbReference>
<dbReference type="SUPFAM" id="SSF52540">
    <property type="entry name" value="P-loop containing nucleoside triphosphate hydrolases"/>
    <property type="match status" value="1"/>
</dbReference>
<dbReference type="GO" id="GO:0004534">
    <property type="term" value="F:5'-3' RNA exonuclease activity"/>
    <property type="evidence" value="ECO:0007669"/>
    <property type="project" value="TreeGrafter"/>
</dbReference>
<feature type="coiled-coil region" evidence="1">
    <location>
        <begin position="598"/>
        <end position="670"/>
    </location>
</feature>
<feature type="domain" description="ATPase AAA-type core" evidence="2">
    <location>
        <begin position="802"/>
        <end position="874"/>
    </location>
</feature>
<name>A0A3P3XP94_9SPIR</name>
<dbReference type="PANTHER" id="PTHR42924:SF3">
    <property type="entry name" value="POLYMERASE_HISTIDINOL PHOSPHATASE N-TERMINAL DOMAIN-CONTAINING PROTEIN"/>
    <property type="match status" value="1"/>
</dbReference>
<proteinExistence type="predicted"/>
<dbReference type="GO" id="GO:0035312">
    <property type="term" value="F:5'-3' DNA exonuclease activity"/>
    <property type="evidence" value="ECO:0007669"/>
    <property type="project" value="TreeGrafter"/>
</dbReference>
<dbReference type="Gene3D" id="3.20.20.140">
    <property type="entry name" value="Metal-dependent hydrolases"/>
    <property type="match status" value="1"/>
</dbReference>
<dbReference type="Pfam" id="PF13304">
    <property type="entry name" value="AAA_21"/>
    <property type="match status" value="1"/>
</dbReference>
<dbReference type="PANTHER" id="PTHR42924">
    <property type="entry name" value="EXONUCLEASE"/>
    <property type="match status" value="1"/>
</dbReference>
<organism evidence="3">
    <name type="scientific">uncultured spirochete</name>
    <dbReference type="NCBI Taxonomy" id="156406"/>
    <lineage>
        <taxon>Bacteria</taxon>
        <taxon>Pseudomonadati</taxon>
        <taxon>Spirochaetota</taxon>
        <taxon>Spirochaetia</taxon>
        <taxon>Spirochaetales</taxon>
        <taxon>environmental samples</taxon>
    </lineage>
</organism>
<evidence type="ECO:0000259" key="2">
    <source>
        <dbReference type="Pfam" id="PF13304"/>
    </source>
</evidence>
<evidence type="ECO:0000256" key="1">
    <source>
        <dbReference type="SAM" id="Coils"/>
    </source>
</evidence>
<dbReference type="InterPro" id="IPR003959">
    <property type="entry name" value="ATPase_AAA_core"/>
</dbReference>
<keyword evidence="1" id="KW-0175">Coiled coil</keyword>
<accession>A0A3P3XP94</accession>
<reference evidence="3" key="1">
    <citation type="submission" date="2017-02" db="EMBL/GenBank/DDBJ databases">
        <authorList>
            <person name="Regsiter A."/>
            <person name="William W."/>
        </authorList>
    </citation>
    <scope>NUCLEOTIDE SEQUENCE</scope>
    <source>
        <strain evidence="3">BdmA 4</strain>
    </source>
</reference>
<dbReference type="SUPFAM" id="SSF89550">
    <property type="entry name" value="PHP domain-like"/>
    <property type="match status" value="1"/>
</dbReference>
<dbReference type="AlphaFoldDB" id="A0A3P3XP94"/>
<dbReference type="InterPro" id="IPR016195">
    <property type="entry name" value="Pol/histidinol_Pase-like"/>
</dbReference>
<sequence>MSGQDWTFKGAHWWEFDFHCHSPASLYPDYGRGDASLKSLPPREWLLACMKKQIDCIAVTDHNSGEWIDMLKAEYQSMKTESLPEFRELYLFPGVEISVQGGIHLLALFDPAKTRDDIFALLSKSELGFTKSQLGSPDFVTKGSFLDIVACIENEGGVAIPAHVDRPSGLCNELTDGPTLRTILGNTHIYAAEVVDSSYSFPGLCRDCKPSWTRVVGSDAHTPDEIGRRFTWIKMGVPSIEGLKLALLDNDLSVKRCDSMPEGSDPNAHADFVIRSIEISKSRYCGNGQPEILQFNPWLNCLIGGRGSGKSTIVEFLRLAFRRDKEIKELFSKSDFGENEQSELVKNLDDFYREPKGRMDKGVLEPATKITVDCRLHGEEFRLIWQQMPDGSISPIQKWDGAHYAKSSGEDIAGRFPVRIYSQKQMYEMAQNPKALLRIIDEDPQVDYREWKNRHDQIAAQFRSLRAKERELMVQIAEEENIKGNLEDIRSKLALFERGENAALLKEYQIRRSQIKEVEAYQASLQENYQALANIELGTITPDFSLFGDSAEDEEIKKLIVRYTETLTSLNTRLSAIRDECRKAASQFSKDIETSLWKKKTQKILQEYQALIEELRKNGVENPDAYGLYVQKKQNLEARLLAVKGLKQQIEELEQQAQEQLTRLDAYRKELSQSRRSFLVKVLEGNKVVRMCLRERGDADSLEEDFRRIIGKEDETFKSDILVTEEGNESGILSALYKNYSDENLLKVKKTIRDLRKDGTHTSFGGKFINYVKDKVTPEMMDELDLWIPEDSVDVEYCRDQEKKEWTPISQGSAGQKTAAVLAFVLSHGSSPIILDQPEDDLDNHLINDLVVEQIREKKPQRQIIIVTHNPNIVVNGDAELVHVMNFAGGQIRVKISGSLQEKEIRREICQVMEGGAKAFEQRYRRIYIEGEHV</sequence>
<dbReference type="Gene3D" id="3.40.50.300">
    <property type="entry name" value="P-loop containing nucleotide triphosphate hydrolases"/>
    <property type="match status" value="2"/>
</dbReference>
<dbReference type="NCBIfam" id="NF045780">
    <property type="entry name" value="TrlF_fam_ATP"/>
    <property type="match status" value="1"/>
</dbReference>
<dbReference type="InterPro" id="IPR054787">
    <property type="entry name" value="TrlF_ATPase"/>
</dbReference>
<dbReference type="EMBL" id="FWDO01000004">
    <property type="protein sequence ID" value="SLM18106.1"/>
    <property type="molecule type" value="Genomic_DNA"/>
</dbReference>
<protein>
    <submittedName>
        <fullName evidence="3">PHP family phosphoesterase fused to chromosome segregation ATPase</fullName>
    </submittedName>
</protein>